<name>A0A502GTL7_9BACT</name>
<dbReference type="EMBL" id="RCYZ01000005">
    <property type="protein sequence ID" value="TPG65569.1"/>
    <property type="molecule type" value="Genomic_DNA"/>
</dbReference>
<dbReference type="PANTHER" id="PTHR12526">
    <property type="entry name" value="GLYCOSYLTRANSFERASE"/>
    <property type="match status" value="1"/>
</dbReference>
<organism evidence="3 4">
    <name type="scientific">Hymenobacter nivis</name>
    <dbReference type="NCBI Taxonomy" id="1850093"/>
    <lineage>
        <taxon>Bacteria</taxon>
        <taxon>Pseudomonadati</taxon>
        <taxon>Bacteroidota</taxon>
        <taxon>Cytophagia</taxon>
        <taxon>Cytophagales</taxon>
        <taxon>Hymenobacteraceae</taxon>
        <taxon>Hymenobacter</taxon>
    </lineage>
</organism>
<comment type="caution">
    <text evidence="3">The sequence shown here is derived from an EMBL/GenBank/DDBJ whole genome shotgun (WGS) entry which is preliminary data.</text>
</comment>
<dbReference type="RefSeq" id="WP_140467581.1">
    <property type="nucleotide sequence ID" value="NZ_RCYZ01000005.1"/>
</dbReference>
<evidence type="ECO:0000313" key="3">
    <source>
        <dbReference type="EMBL" id="TPG65569.1"/>
    </source>
</evidence>
<dbReference type="Gene3D" id="3.40.50.2000">
    <property type="entry name" value="Glycogen Phosphorylase B"/>
    <property type="match status" value="2"/>
</dbReference>
<evidence type="ECO:0000256" key="1">
    <source>
        <dbReference type="ARBA" id="ARBA00022676"/>
    </source>
</evidence>
<dbReference type="AlphaFoldDB" id="A0A502GTL7"/>
<accession>A0A502GTL7</accession>
<protein>
    <submittedName>
        <fullName evidence="3">Glycosyltransferase</fullName>
    </submittedName>
</protein>
<evidence type="ECO:0000313" key="4">
    <source>
        <dbReference type="Proteomes" id="UP000317646"/>
    </source>
</evidence>
<keyword evidence="4" id="KW-1185">Reference proteome</keyword>
<reference evidence="3 4" key="1">
    <citation type="journal article" date="2019" name="Environ. Microbiol.">
        <title>Species interactions and distinct microbial communities in high Arctic permafrost affected cryosols are associated with the CH4 and CO2 gas fluxes.</title>
        <authorList>
            <person name="Altshuler I."/>
            <person name="Hamel J."/>
            <person name="Turney S."/>
            <person name="Magnuson E."/>
            <person name="Levesque R."/>
            <person name="Greer C."/>
            <person name="Whyte L.G."/>
        </authorList>
    </citation>
    <scope>NUCLEOTIDE SEQUENCE [LARGE SCALE GENOMIC DNA]</scope>
    <source>
        <strain evidence="3 4">S9.2P</strain>
    </source>
</reference>
<proteinExistence type="predicted"/>
<dbReference type="OrthoDB" id="1522162at2"/>
<gene>
    <name evidence="3" type="ORF">EAH73_14015</name>
</gene>
<dbReference type="GO" id="GO:0016757">
    <property type="term" value="F:glycosyltransferase activity"/>
    <property type="evidence" value="ECO:0007669"/>
    <property type="project" value="UniProtKB-KW"/>
</dbReference>
<sequence>MKILWLAPYPHPLDAQAHPVPWVGALADLLKQEPGVTLTILNWTHRLAVPVEEFERDGIRFIYLRTPTVRTDILTLYRRRIALVKAYLRTHCRAYDLLHLHGSELQLPAMTAGLPVPQLLTVQGLVSQYPRFVPGLVSWRKVLWTLAGRYERRYLPAIHHFSCRTHWDQALVQRLSPGCTVHHNWEVIRPAFFRAPGPRPTGRPRVAFIGGTQVMKGFHEVLAAFDLLRQHLDVQLVVAGTDDLAAVLAAAAAAGLHRIGPADVVCCGVLGAPALAELFAEAVCLLHPSYVDNSPNSVCEAQAAGLPVVASDVGGVRSLVEHEVTGLLCTLAPASIAAQALRLLTDGALHQRLATQAAAVAHQRHDPATIVARTLAIYQAVLRDFHQQPAAKPRPRRLQAPR</sequence>
<keyword evidence="1" id="KW-0328">Glycosyltransferase</keyword>
<dbReference type="SUPFAM" id="SSF53756">
    <property type="entry name" value="UDP-Glycosyltransferase/glycogen phosphorylase"/>
    <property type="match status" value="1"/>
</dbReference>
<dbReference type="PANTHER" id="PTHR12526:SF510">
    <property type="entry name" value="D-INOSITOL 3-PHOSPHATE GLYCOSYLTRANSFERASE"/>
    <property type="match status" value="1"/>
</dbReference>
<dbReference type="CDD" id="cd03801">
    <property type="entry name" value="GT4_PimA-like"/>
    <property type="match status" value="1"/>
</dbReference>
<dbReference type="Pfam" id="PF13692">
    <property type="entry name" value="Glyco_trans_1_4"/>
    <property type="match status" value="1"/>
</dbReference>
<evidence type="ECO:0000256" key="2">
    <source>
        <dbReference type="ARBA" id="ARBA00022679"/>
    </source>
</evidence>
<keyword evidence="2 3" id="KW-0808">Transferase</keyword>
<dbReference type="Proteomes" id="UP000317646">
    <property type="component" value="Unassembled WGS sequence"/>
</dbReference>